<reference evidence="1" key="2">
    <citation type="journal article" date="2022" name="New Phytol.">
        <title>Evolutionary transition to the ectomycorrhizal habit in the genomes of a hyperdiverse lineage of mushroom-forming fungi.</title>
        <authorList>
            <person name="Looney B."/>
            <person name="Miyauchi S."/>
            <person name="Morin E."/>
            <person name="Drula E."/>
            <person name="Courty P.E."/>
            <person name="Kohler A."/>
            <person name="Kuo A."/>
            <person name="LaButti K."/>
            <person name="Pangilinan J."/>
            <person name="Lipzen A."/>
            <person name="Riley R."/>
            <person name="Andreopoulos W."/>
            <person name="He G."/>
            <person name="Johnson J."/>
            <person name="Nolan M."/>
            <person name="Tritt A."/>
            <person name="Barry K.W."/>
            <person name="Grigoriev I.V."/>
            <person name="Nagy L.G."/>
            <person name="Hibbett D."/>
            <person name="Henrissat B."/>
            <person name="Matheny P.B."/>
            <person name="Labbe J."/>
            <person name="Martin F.M."/>
        </authorList>
    </citation>
    <scope>NUCLEOTIDE SEQUENCE</scope>
    <source>
        <strain evidence="1">HHB10654</strain>
    </source>
</reference>
<dbReference type="EMBL" id="MU277202">
    <property type="protein sequence ID" value="KAI0063567.1"/>
    <property type="molecule type" value="Genomic_DNA"/>
</dbReference>
<evidence type="ECO:0000313" key="1">
    <source>
        <dbReference type="EMBL" id="KAI0063567.1"/>
    </source>
</evidence>
<proteinExistence type="predicted"/>
<name>A0ACB8T568_9AGAM</name>
<sequence length="307" mass="33358">MDRNRLAAAERRNHYPPAAAAHYHPPPAAHVVHTSSHRGWAYSVHAQWPPSGEGHTPVPVNAAVSPTPHAQPPQVAHKVWLIDCRSCHKFLTNRGMKAVLLLRPHVPLYSTDALPINCSAHSATPPPLLPPPSDATPRTCECLTQTLCCHGCGNSVGYMIVIPCTRCMSTMSATNRTTNGHRFVFHSSEVVASERHYTAREPGILPLYTDPHHAQPASFLPSPPAPTPASPGSPSMPPLEPAAESPFPVPFETLDAQKPDPEPEPAPYALRAGDVLYWHHLARNGEIPGVVDDRHARGRRGTVQYGR</sequence>
<protein>
    <submittedName>
        <fullName evidence="1">Uncharacterized protein</fullName>
    </submittedName>
</protein>
<comment type="caution">
    <text evidence="1">The sequence shown here is derived from an EMBL/GenBank/DDBJ whole genome shotgun (WGS) entry which is preliminary data.</text>
</comment>
<organism evidence="1 2">
    <name type="scientific">Artomyces pyxidatus</name>
    <dbReference type="NCBI Taxonomy" id="48021"/>
    <lineage>
        <taxon>Eukaryota</taxon>
        <taxon>Fungi</taxon>
        <taxon>Dikarya</taxon>
        <taxon>Basidiomycota</taxon>
        <taxon>Agaricomycotina</taxon>
        <taxon>Agaricomycetes</taxon>
        <taxon>Russulales</taxon>
        <taxon>Auriscalpiaceae</taxon>
        <taxon>Artomyces</taxon>
    </lineage>
</organism>
<accession>A0ACB8T568</accession>
<evidence type="ECO:0000313" key="2">
    <source>
        <dbReference type="Proteomes" id="UP000814140"/>
    </source>
</evidence>
<gene>
    <name evidence="1" type="ORF">BV25DRAFT_1802024</name>
</gene>
<keyword evidence="2" id="KW-1185">Reference proteome</keyword>
<dbReference type="Proteomes" id="UP000814140">
    <property type="component" value="Unassembled WGS sequence"/>
</dbReference>
<reference evidence="1" key="1">
    <citation type="submission" date="2021-03" db="EMBL/GenBank/DDBJ databases">
        <authorList>
            <consortium name="DOE Joint Genome Institute"/>
            <person name="Ahrendt S."/>
            <person name="Looney B.P."/>
            <person name="Miyauchi S."/>
            <person name="Morin E."/>
            <person name="Drula E."/>
            <person name="Courty P.E."/>
            <person name="Chicoki N."/>
            <person name="Fauchery L."/>
            <person name="Kohler A."/>
            <person name="Kuo A."/>
            <person name="Labutti K."/>
            <person name="Pangilinan J."/>
            <person name="Lipzen A."/>
            <person name="Riley R."/>
            <person name="Andreopoulos W."/>
            <person name="He G."/>
            <person name="Johnson J."/>
            <person name="Barry K.W."/>
            <person name="Grigoriev I.V."/>
            <person name="Nagy L."/>
            <person name="Hibbett D."/>
            <person name="Henrissat B."/>
            <person name="Matheny P.B."/>
            <person name="Labbe J."/>
            <person name="Martin F."/>
        </authorList>
    </citation>
    <scope>NUCLEOTIDE SEQUENCE</scope>
    <source>
        <strain evidence="1">HHB10654</strain>
    </source>
</reference>